<dbReference type="InterPro" id="IPR011009">
    <property type="entry name" value="Kinase-like_dom_sf"/>
</dbReference>
<keyword evidence="2" id="KW-0808">Transferase</keyword>
<organism evidence="2 3">
    <name type="scientific">Methanolacinia petrolearia (strain DSM 11571 / OCM 486 / SEBR 4847)</name>
    <name type="common">Methanoplanus petrolearius</name>
    <dbReference type="NCBI Taxonomy" id="679926"/>
    <lineage>
        <taxon>Archaea</taxon>
        <taxon>Methanobacteriati</taxon>
        <taxon>Methanobacteriota</taxon>
        <taxon>Stenosarchaea group</taxon>
        <taxon>Methanomicrobia</taxon>
        <taxon>Methanomicrobiales</taxon>
        <taxon>Methanomicrobiaceae</taxon>
        <taxon>Methanolacinia</taxon>
    </lineage>
</organism>
<dbReference type="InterPro" id="IPR000719">
    <property type="entry name" value="Prot_kinase_dom"/>
</dbReference>
<evidence type="ECO:0000259" key="1">
    <source>
        <dbReference type="PROSITE" id="PS50011"/>
    </source>
</evidence>
<dbReference type="GeneID" id="9743484"/>
<dbReference type="GO" id="GO:0003677">
    <property type="term" value="F:DNA binding"/>
    <property type="evidence" value="ECO:0007669"/>
    <property type="project" value="UniProtKB-KW"/>
</dbReference>
<gene>
    <name evidence="2" type="ordered locus">Mpet_1020</name>
</gene>
<reference evidence="2 3" key="1">
    <citation type="journal article" date="2010" name="Stand. Genomic Sci.">
        <title>Complete genome sequence of Methanoplanus petrolearius type strain (SEBR 4847).</title>
        <authorList>
            <person name="Brambilla E."/>
            <person name="Djao O.D."/>
            <person name="Daligault H."/>
            <person name="Lapidus A."/>
            <person name="Lucas S."/>
            <person name="Hammon N."/>
            <person name="Nolan M."/>
            <person name="Tice H."/>
            <person name="Cheng J.F."/>
            <person name="Han C."/>
            <person name="Tapia R."/>
            <person name="Goodwin L."/>
            <person name="Pitluck S."/>
            <person name="Liolios K."/>
            <person name="Ivanova N."/>
            <person name="Mavromatis K."/>
            <person name="Mikhailova N."/>
            <person name="Pati A."/>
            <person name="Chen A."/>
            <person name="Palaniappan K."/>
            <person name="Land M."/>
            <person name="Hauser L."/>
            <person name="Chang Y.J."/>
            <person name="Jeffries C.D."/>
            <person name="Rohde M."/>
            <person name="Spring S."/>
            <person name="Sikorski J."/>
            <person name="Goker M."/>
            <person name="Woyke T."/>
            <person name="Bristow J."/>
            <person name="Eisen J.A."/>
            <person name="Markowitz V."/>
            <person name="Hugenholtz P."/>
            <person name="Kyrpides N.C."/>
            <person name="Klenk H.P."/>
        </authorList>
    </citation>
    <scope>NUCLEOTIDE SEQUENCE [LARGE SCALE GENOMIC DNA]</scope>
    <source>
        <strain evidence="3">DSM 11571 / OCM 486 / SEBR 4847</strain>
    </source>
</reference>
<proteinExistence type="predicted"/>
<dbReference type="SUPFAM" id="SSF56112">
    <property type="entry name" value="Protein kinase-like (PK-like)"/>
    <property type="match status" value="1"/>
</dbReference>
<evidence type="ECO:0000313" key="2">
    <source>
        <dbReference type="EMBL" id="ADN35787.1"/>
    </source>
</evidence>
<dbReference type="RefSeq" id="WP_013328965.1">
    <property type="nucleotide sequence ID" value="NC_014507.1"/>
</dbReference>
<name>E1RK64_METP4</name>
<dbReference type="eggNOG" id="arCOG03682">
    <property type="taxonomic scope" value="Archaea"/>
</dbReference>
<feature type="domain" description="Protein kinase" evidence="1">
    <location>
        <begin position="1"/>
        <end position="321"/>
    </location>
</feature>
<dbReference type="GO" id="GO:0004672">
    <property type="term" value="F:protein kinase activity"/>
    <property type="evidence" value="ECO:0007669"/>
    <property type="project" value="InterPro"/>
</dbReference>
<dbReference type="PROSITE" id="PS50011">
    <property type="entry name" value="PROTEIN_KINASE_DOM"/>
    <property type="match status" value="1"/>
</dbReference>
<dbReference type="AlphaFoldDB" id="E1RK64"/>
<dbReference type="Proteomes" id="UP000006565">
    <property type="component" value="Chromosome"/>
</dbReference>
<dbReference type="KEGG" id="mpi:Mpet_1020"/>
<dbReference type="OrthoDB" id="117514at2157"/>
<evidence type="ECO:0000313" key="3">
    <source>
        <dbReference type="Proteomes" id="UP000006565"/>
    </source>
</evidence>
<keyword evidence="2" id="KW-0418">Kinase</keyword>
<dbReference type="Pfam" id="PF00069">
    <property type="entry name" value="Pkinase"/>
    <property type="match status" value="1"/>
</dbReference>
<sequence length="586" mass="65769">MIPEKIEVFDNSGKKIRLIFTGKSGGEGAIYAIEKEKDSCAKIFFKTGISEELHEKIRTMVKYPPGGGLTKPADEISSSSIAWPSSPLYMADNGKRRFVGYSMPKIDTGMFRESHMYYDPGDRLKMLGGSFSWQYLMTAAYNISFVVSKIHEIGHCVGDFSPRNILIARTAAVSFIDCDSFQVYNPETGRIFYTKVGTGELLPPELMGKNFRQEEITRHNSDLFALGIMIFRLLMNGAHPYQAAGKDVWDLPTIEQKTLRGIYPYVPQKGKDIRPPRYASAYGVVPPCIRDLFLECFVKGHGDPLKRPSADDWCRCLAEEIKKLKRCGTNPNHWYGGHLKECPWCELSRRGGKDLFPCTKTKIKAGENRQIAHSVSGPAQIKSCLIQCDPRHFSFRTDSCTTVKGKIEVEISGCKDGILSVGRDAEWITDIRKTGESGNKKTFEFVIEPSQIPNKKEGIRNRANILLRAASETKKIPVEIGFFLRPLCEPEIRKIILRGIDLRNPAEIQFSLRNAGEGTLTGTAETDREWLKISPESFSAGDRQEFRIKILPEKSRKSLIHGNLIFKTNGGNLKVPLFASETLSCS</sequence>
<dbReference type="HOGENOM" id="CLU_437251_0_0_2"/>
<dbReference type="Gene3D" id="1.10.510.10">
    <property type="entry name" value="Transferase(Phosphotransferase) domain 1"/>
    <property type="match status" value="1"/>
</dbReference>
<protein>
    <submittedName>
        <fullName evidence="2">Uncharacterized protein with protein kinase and helix-hairpin-helix DNA-binding domains</fullName>
    </submittedName>
</protein>
<accession>E1RK64</accession>
<dbReference type="STRING" id="679926.Mpet_1020"/>
<keyword evidence="2" id="KW-0238">DNA-binding</keyword>
<keyword evidence="3" id="KW-1185">Reference proteome</keyword>
<dbReference type="EMBL" id="CP002117">
    <property type="protein sequence ID" value="ADN35787.1"/>
    <property type="molecule type" value="Genomic_DNA"/>
</dbReference>
<dbReference type="GO" id="GO:0005524">
    <property type="term" value="F:ATP binding"/>
    <property type="evidence" value="ECO:0007669"/>
    <property type="project" value="InterPro"/>
</dbReference>